<dbReference type="RefSeq" id="WP_380798271.1">
    <property type="nucleotide sequence ID" value="NZ_JBHRVU010000005.1"/>
</dbReference>
<evidence type="ECO:0000256" key="4">
    <source>
        <dbReference type="ARBA" id="ARBA00022989"/>
    </source>
</evidence>
<proteinExistence type="predicted"/>
<dbReference type="InterPro" id="IPR044770">
    <property type="entry name" value="MFS_spinster-like"/>
</dbReference>
<dbReference type="Pfam" id="PF07690">
    <property type="entry name" value="MFS_1"/>
    <property type="match status" value="1"/>
</dbReference>
<dbReference type="PROSITE" id="PS50850">
    <property type="entry name" value="MFS"/>
    <property type="match status" value="1"/>
</dbReference>
<keyword evidence="2" id="KW-0813">Transport</keyword>
<feature type="transmembrane region" description="Helical" evidence="6">
    <location>
        <begin position="306"/>
        <end position="327"/>
    </location>
</feature>
<keyword evidence="4 6" id="KW-1133">Transmembrane helix</keyword>
<dbReference type="EMBL" id="JBHRVU010000005">
    <property type="protein sequence ID" value="MFC3443490.1"/>
    <property type="molecule type" value="Genomic_DNA"/>
</dbReference>
<feature type="transmembrane region" description="Helical" evidence="6">
    <location>
        <begin position="404"/>
        <end position="424"/>
    </location>
</feature>
<dbReference type="InterPro" id="IPR020846">
    <property type="entry name" value="MFS_dom"/>
</dbReference>
<dbReference type="PANTHER" id="PTHR23505:SF79">
    <property type="entry name" value="PROTEIN SPINSTER"/>
    <property type="match status" value="1"/>
</dbReference>
<keyword evidence="5 6" id="KW-0472">Membrane</keyword>
<dbReference type="PANTHER" id="PTHR23505">
    <property type="entry name" value="SPINSTER"/>
    <property type="match status" value="1"/>
</dbReference>
<dbReference type="InterPro" id="IPR011701">
    <property type="entry name" value="MFS"/>
</dbReference>
<feature type="transmembrane region" description="Helical" evidence="6">
    <location>
        <begin position="236"/>
        <end position="255"/>
    </location>
</feature>
<evidence type="ECO:0000256" key="5">
    <source>
        <dbReference type="ARBA" id="ARBA00023136"/>
    </source>
</evidence>
<feature type="transmembrane region" description="Helical" evidence="6">
    <location>
        <begin position="275"/>
        <end position="294"/>
    </location>
</feature>
<evidence type="ECO:0000259" key="7">
    <source>
        <dbReference type="PROSITE" id="PS50850"/>
    </source>
</evidence>
<dbReference type="SUPFAM" id="SSF103473">
    <property type="entry name" value="MFS general substrate transporter"/>
    <property type="match status" value="1"/>
</dbReference>
<dbReference type="Proteomes" id="UP001595681">
    <property type="component" value="Unassembled WGS sequence"/>
</dbReference>
<feature type="transmembrane region" description="Helical" evidence="6">
    <location>
        <begin position="176"/>
        <end position="196"/>
    </location>
</feature>
<name>A0ABV7NJH3_9SPHN</name>
<comment type="subcellular location">
    <subcellularLocation>
        <location evidence="1">Membrane</location>
        <topology evidence="1">Multi-pass membrane protein</topology>
    </subcellularLocation>
</comment>
<feature type="transmembrane region" description="Helical" evidence="6">
    <location>
        <begin position="47"/>
        <end position="68"/>
    </location>
</feature>
<keyword evidence="3 6" id="KW-0812">Transmembrane</keyword>
<feature type="transmembrane region" description="Helical" evidence="6">
    <location>
        <begin position="75"/>
        <end position="94"/>
    </location>
</feature>
<protein>
    <submittedName>
        <fullName evidence="8">MFS transporter</fullName>
    </submittedName>
</protein>
<evidence type="ECO:0000313" key="9">
    <source>
        <dbReference type="Proteomes" id="UP001595681"/>
    </source>
</evidence>
<organism evidence="8 9">
    <name type="scientific">Sphingobium rhizovicinum</name>
    <dbReference type="NCBI Taxonomy" id="432308"/>
    <lineage>
        <taxon>Bacteria</taxon>
        <taxon>Pseudomonadati</taxon>
        <taxon>Pseudomonadota</taxon>
        <taxon>Alphaproteobacteria</taxon>
        <taxon>Sphingomonadales</taxon>
        <taxon>Sphingomonadaceae</taxon>
        <taxon>Sphingobium</taxon>
    </lineage>
</organism>
<comment type="caution">
    <text evidence="8">The sequence shown here is derived from an EMBL/GenBank/DDBJ whole genome shotgun (WGS) entry which is preliminary data.</text>
</comment>
<sequence>MQNRPYYAVLLLAALYVISYVDRLILTLLVDPMKADLGISDLQVGLLIGPAFAILFSVIGLPVAWLIDRGNRTKYLAAGIILWSLSTLLAGYASSFAMLFALRMGLAVGESVLAPAAISLIGDLFPRDKRAAPSAIFIAAGTTGVMLAYVVGAAALDLARSGALATLPLIGALPAWRQTLVLIALLGFLIAPLLILTVPEPTRGAMEPVSTDRATSAEATESRVGIFLNRSDAVRFYGCFFIGNAILGTMLYGALAWYPTHLIRSQNMAPAQAGYLFSTALALGVVLTILFPTLSQRLARSGRRDILMRIPLVIIPIGLLLFIAALLQHSLLGASLLMGLGFSLLSAINALPSITVPLTAPPALRGRLVAMVQFCNSIISLSLGAYLVALLAQTRFPGPAGLGQAMLTIALIAGPIAWILYACAWRPYRRATIA</sequence>
<evidence type="ECO:0000313" key="8">
    <source>
        <dbReference type="EMBL" id="MFC3443490.1"/>
    </source>
</evidence>
<keyword evidence="9" id="KW-1185">Reference proteome</keyword>
<evidence type="ECO:0000256" key="1">
    <source>
        <dbReference type="ARBA" id="ARBA00004141"/>
    </source>
</evidence>
<accession>A0ABV7NJH3</accession>
<feature type="transmembrane region" description="Helical" evidence="6">
    <location>
        <begin position="368"/>
        <end position="392"/>
    </location>
</feature>
<evidence type="ECO:0000256" key="3">
    <source>
        <dbReference type="ARBA" id="ARBA00022692"/>
    </source>
</evidence>
<feature type="transmembrane region" description="Helical" evidence="6">
    <location>
        <begin position="100"/>
        <end position="122"/>
    </location>
</feature>
<dbReference type="Gene3D" id="1.20.1250.20">
    <property type="entry name" value="MFS general substrate transporter like domains"/>
    <property type="match status" value="2"/>
</dbReference>
<evidence type="ECO:0000256" key="2">
    <source>
        <dbReference type="ARBA" id="ARBA00022448"/>
    </source>
</evidence>
<feature type="domain" description="Major facilitator superfamily (MFS) profile" evidence="7">
    <location>
        <begin position="8"/>
        <end position="430"/>
    </location>
</feature>
<feature type="transmembrane region" description="Helical" evidence="6">
    <location>
        <begin position="333"/>
        <end position="356"/>
    </location>
</feature>
<feature type="transmembrane region" description="Helical" evidence="6">
    <location>
        <begin position="134"/>
        <end position="156"/>
    </location>
</feature>
<evidence type="ECO:0000256" key="6">
    <source>
        <dbReference type="SAM" id="Phobius"/>
    </source>
</evidence>
<reference evidence="9" key="1">
    <citation type="journal article" date="2019" name="Int. J. Syst. Evol. Microbiol.">
        <title>The Global Catalogue of Microorganisms (GCM) 10K type strain sequencing project: providing services to taxonomists for standard genome sequencing and annotation.</title>
        <authorList>
            <consortium name="The Broad Institute Genomics Platform"/>
            <consortium name="The Broad Institute Genome Sequencing Center for Infectious Disease"/>
            <person name="Wu L."/>
            <person name="Ma J."/>
        </authorList>
    </citation>
    <scope>NUCLEOTIDE SEQUENCE [LARGE SCALE GENOMIC DNA]</scope>
    <source>
        <strain evidence="9">CCM 7491</strain>
    </source>
</reference>
<dbReference type="InterPro" id="IPR036259">
    <property type="entry name" value="MFS_trans_sf"/>
</dbReference>
<gene>
    <name evidence="8" type="ORF">ACFOKF_20240</name>
</gene>